<dbReference type="PROSITE" id="PS01178">
    <property type="entry name" value="ANAPHYLATOXIN_2"/>
    <property type="match status" value="1"/>
</dbReference>
<dbReference type="Gene3D" id="1.20.91.20">
    <property type="entry name" value="Anaphylotoxins (complement system)"/>
    <property type="match status" value="1"/>
</dbReference>
<dbReference type="AlphaFoldDB" id="A0A8C9Q4Z5"/>
<evidence type="ECO:0000256" key="4">
    <source>
        <dbReference type="ARBA" id="ARBA00022875"/>
    </source>
</evidence>
<keyword evidence="2" id="KW-0964">Secreted</keyword>
<protein>
    <recommendedName>
        <fullName evidence="7">Anaphylatoxin-like domain-containing protein</fullName>
    </recommendedName>
</protein>
<dbReference type="InterPro" id="IPR001840">
    <property type="entry name" value="Anaphylatoxn_comp_syst_dom"/>
</dbReference>
<dbReference type="Pfam" id="PF01821">
    <property type="entry name" value="ANATO"/>
    <property type="match status" value="1"/>
</dbReference>
<keyword evidence="5" id="KW-1015">Disulfide bond</keyword>
<sequence length="101" mass="11535">SLEKQVEESTPLGADKYKHPVPKKCCYDGARRNDDETCEQRVARITIGPFCIRAFNECCIIAKQYRDADPHKNIQLGRLSEYDIFYQISAQCGELCVILCC</sequence>
<keyword evidence="3" id="KW-0391">Immunity</keyword>
<dbReference type="CDD" id="cd00017">
    <property type="entry name" value="ANATO"/>
    <property type="match status" value="1"/>
</dbReference>
<dbReference type="GO" id="GO:0006958">
    <property type="term" value="P:complement activation, classical pathway"/>
    <property type="evidence" value="ECO:0007669"/>
    <property type="project" value="UniProtKB-KW"/>
</dbReference>
<dbReference type="GO" id="GO:0005615">
    <property type="term" value="C:extracellular space"/>
    <property type="evidence" value="ECO:0007669"/>
    <property type="project" value="UniProtKB-ARBA"/>
</dbReference>
<dbReference type="PRINTS" id="PR00004">
    <property type="entry name" value="ANAPHYLATOXN"/>
</dbReference>
<keyword evidence="4" id="KW-0180">Complement pathway</keyword>
<evidence type="ECO:0000259" key="7">
    <source>
        <dbReference type="PROSITE" id="PS01178"/>
    </source>
</evidence>
<dbReference type="PROSITE" id="PS01177">
    <property type="entry name" value="ANAPHYLATOXIN_1"/>
    <property type="match status" value="1"/>
</dbReference>
<accession>A0A8C9Q4Z5</accession>
<dbReference type="SUPFAM" id="SSF47686">
    <property type="entry name" value="Anaphylotoxins (complement system)"/>
    <property type="match status" value="1"/>
</dbReference>
<reference evidence="8" key="2">
    <citation type="submission" date="2025-09" db="UniProtKB">
        <authorList>
            <consortium name="Ensembl"/>
        </authorList>
    </citation>
    <scope>IDENTIFICATION</scope>
</reference>
<keyword evidence="3" id="KW-0399">Innate immunity</keyword>
<dbReference type="InterPro" id="IPR018081">
    <property type="entry name" value="Anaphylatoxin_comp_syst"/>
</dbReference>
<keyword evidence="9" id="KW-1185">Reference proteome</keyword>
<evidence type="ECO:0000256" key="1">
    <source>
        <dbReference type="ARBA" id="ARBA00004613"/>
    </source>
</evidence>
<keyword evidence="6" id="KW-0395">Inflammatory response</keyword>
<evidence type="ECO:0000313" key="9">
    <source>
        <dbReference type="Proteomes" id="UP000694422"/>
    </source>
</evidence>
<dbReference type="GO" id="GO:0045087">
    <property type="term" value="P:innate immune response"/>
    <property type="evidence" value="ECO:0007669"/>
    <property type="project" value="UniProtKB-KW"/>
</dbReference>
<evidence type="ECO:0000256" key="2">
    <source>
        <dbReference type="ARBA" id="ARBA00022525"/>
    </source>
</evidence>
<dbReference type="GO" id="GO:0006954">
    <property type="term" value="P:inflammatory response"/>
    <property type="evidence" value="ECO:0007669"/>
    <property type="project" value="UniProtKB-KW"/>
</dbReference>
<evidence type="ECO:0000256" key="5">
    <source>
        <dbReference type="ARBA" id="ARBA00023157"/>
    </source>
</evidence>
<organism evidence="8 9">
    <name type="scientific">Spermophilus dauricus</name>
    <name type="common">Daurian ground squirrel</name>
    <dbReference type="NCBI Taxonomy" id="99837"/>
    <lineage>
        <taxon>Eukaryota</taxon>
        <taxon>Metazoa</taxon>
        <taxon>Chordata</taxon>
        <taxon>Craniata</taxon>
        <taxon>Vertebrata</taxon>
        <taxon>Euteleostomi</taxon>
        <taxon>Mammalia</taxon>
        <taxon>Eutheria</taxon>
        <taxon>Euarchontoglires</taxon>
        <taxon>Glires</taxon>
        <taxon>Rodentia</taxon>
        <taxon>Sciuromorpha</taxon>
        <taxon>Sciuridae</taxon>
        <taxon>Xerinae</taxon>
        <taxon>Marmotini</taxon>
        <taxon>Spermophilus</taxon>
    </lineage>
</organism>
<dbReference type="Ensembl" id="ENSSDAT00000018710.1">
    <property type="protein sequence ID" value="ENSSDAP00000016470.1"/>
    <property type="gene ID" value="ENSSDAG00000014906.1"/>
</dbReference>
<dbReference type="Proteomes" id="UP000694422">
    <property type="component" value="Unplaced"/>
</dbReference>
<dbReference type="SMART" id="SM00104">
    <property type="entry name" value="ANATO"/>
    <property type="match status" value="1"/>
</dbReference>
<proteinExistence type="predicted"/>
<feature type="domain" description="Anaphylatoxin-like" evidence="7">
    <location>
        <begin position="25"/>
        <end position="59"/>
    </location>
</feature>
<comment type="subcellular location">
    <subcellularLocation>
        <location evidence="1">Secreted</location>
    </subcellularLocation>
</comment>
<dbReference type="InterPro" id="IPR000020">
    <property type="entry name" value="Anaphylatoxin/fibulin"/>
</dbReference>
<evidence type="ECO:0000256" key="6">
    <source>
        <dbReference type="ARBA" id="ARBA00023198"/>
    </source>
</evidence>
<reference evidence="8" key="1">
    <citation type="submission" date="2025-08" db="UniProtKB">
        <authorList>
            <consortium name="Ensembl"/>
        </authorList>
    </citation>
    <scope>IDENTIFICATION</scope>
</reference>
<name>A0A8C9Q4Z5_SPEDA</name>
<evidence type="ECO:0000313" key="8">
    <source>
        <dbReference type="Ensembl" id="ENSSDAP00000016470.1"/>
    </source>
</evidence>
<evidence type="ECO:0000256" key="3">
    <source>
        <dbReference type="ARBA" id="ARBA00022588"/>
    </source>
</evidence>